<dbReference type="RefSeq" id="WP_151000013.1">
    <property type="nucleotide sequence ID" value="NZ_BPQY01000656.1"/>
</dbReference>
<accession>A0A6L3T703</accession>
<reference evidence="2 3" key="1">
    <citation type="submission" date="2019-09" db="EMBL/GenBank/DDBJ databases">
        <title>YIM 48816 draft genome.</title>
        <authorList>
            <person name="Jiang L."/>
        </authorList>
    </citation>
    <scope>NUCLEOTIDE SEQUENCE [LARGE SCALE GENOMIC DNA]</scope>
    <source>
        <strain evidence="2 3">YIM 48816</strain>
    </source>
</reference>
<proteinExistence type="predicted"/>
<keyword evidence="3" id="KW-1185">Reference proteome</keyword>
<dbReference type="OrthoDB" id="7549755at2"/>
<dbReference type="InterPro" id="IPR027383">
    <property type="entry name" value="Znf_put"/>
</dbReference>
<organism evidence="2 3">
    <name type="scientific">Methylobacterium soli</name>
    <dbReference type="NCBI Taxonomy" id="553447"/>
    <lineage>
        <taxon>Bacteria</taxon>
        <taxon>Pseudomonadati</taxon>
        <taxon>Pseudomonadota</taxon>
        <taxon>Alphaproteobacteria</taxon>
        <taxon>Hyphomicrobiales</taxon>
        <taxon>Methylobacteriaceae</taxon>
        <taxon>Methylobacterium</taxon>
    </lineage>
</organism>
<comment type="caution">
    <text evidence="2">The sequence shown here is derived from an EMBL/GenBank/DDBJ whole genome shotgun (WGS) entry which is preliminary data.</text>
</comment>
<protein>
    <submittedName>
        <fullName evidence="2">Anti-sigma factor</fullName>
    </submittedName>
</protein>
<sequence>MIGEPAGSCGQEATSLNALLDGELDAANSLRCETHVAQCPACAAELERLRALRARLARDGIAWRAPAALRARILTTLAEEAGRAARDGNATPAQTQAPDRWAARLRAAATRWGGVPAGLALAASLALAVLVTRPDEGPDLSSQLVSGHVRSLLASHLTDVPSSDQHTVKPWFSGRTDFSPPVVDLDARGFTLVGGRLDYIENRVVAALVYRRRKHVINLFLWPSDGRRPRASAREGYNILGWQQAGLSYWAVSDLNAVELKEFQDDFAEGAPR</sequence>
<name>A0A6L3T703_9HYPH</name>
<evidence type="ECO:0000313" key="3">
    <source>
        <dbReference type="Proteomes" id="UP000474159"/>
    </source>
</evidence>
<evidence type="ECO:0000259" key="1">
    <source>
        <dbReference type="Pfam" id="PF13490"/>
    </source>
</evidence>
<dbReference type="Gene3D" id="1.10.10.1320">
    <property type="entry name" value="Anti-sigma factor, zinc-finger domain"/>
    <property type="match status" value="1"/>
</dbReference>
<dbReference type="Pfam" id="PF13490">
    <property type="entry name" value="zf-HC2"/>
    <property type="match status" value="1"/>
</dbReference>
<dbReference type="Proteomes" id="UP000474159">
    <property type="component" value="Unassembled WGS sequence"/>
</dbReference>
<evidence type="ECO:0000313" key="2">
    <source>
        <dbReference type="EMBL" id="KAB1079278.1"/>
    </source>
</evidence>
<feature type="domain" description="Putative zinc-finger" evidence="1">
    <location>
        <begin position="16"/>
        <end position="43"/>
    </location>
</feature>
<gene>
    <name evidence="2" type="ORF">F6X53_10680</name>
</gene>
<dbReference type="EMBL" id="VZZK01000009">
    <property type="protein sequence ID" value="KAB1079278.1"/>
    <property type="molecule type" value="Genomic_DNA"/>
</dbReference>
<dbReference type="AlphaFoldDB" id="A0A6L3T703"/>
<dbReference type="InterPro" id="IPR041916">
    <property type="entry name" value="Anti_sigma_zinc_sf"/>
</dbReference>